<organism evidence="8">
    <name type="scientific">Hydatigena taeniaeformis</name>
    <name type="common">Feline tapeworm</name>
    <name type="synonym">Taenia taeniaeformis</name>
    <dbReference type="NCBI Taxonomy" id="6205"/>
    <lineage>
        <taxon>Eukaryota</taxon>
        <taxon>Metazoa</taxon>
        <taxon>Spiralia</taxon>
        <taxon>Lophotrochozoa</taxon>
        <taxon>Platyhelminthes</taxon>
        <taxon>Cestoda</taxon>
        <taxon>Eucestoda</taxon>
        <taxon>Cyclophyllidea</taxon>
        <taxon>Taeniidae</taxon>
        <taxon>Hydatigera</taxon>
    </lineage>
</organism>
<dbReference type="OrthoDB" id="2914378at2759"/>
<evidence type="ECO:0000313" key="8">
    <source>
        <dbReference type="WBParaSite" id="TTAC_0000580601-mRNA-1"/>
    </source>
</evidence>
<sequence length="125" mass="13883">MCLQALEFLHGNNVIHRDIKSDNILLGLDGSVKLTDFGFCAQLSAEQNKRSTIVGTPYWMAPEVVSRKQYGPKVDVWSLGIMALEMITGEPPYLNEIPLKVRSLLSYPLFLLPLLSPSLPSPSQL</sequence>
<evidence type="ECO:0000256" key="2">
    <source>
        <dbReference type="ARBA" id="ARBA00012513"/>
    </source>
</evidence>
<dbReference type="PANTHER" id="PTHR45832">
    <property type="entry name" value="SERINE/THREONINE-PROTEIN KINASE SAMKA-RELATED-RELATED"/>
    <property type="match status" value="1"/>
</dbReference>
<evidence type="ECO:0000256" key="1">
    <source>
        <dbReference type="ARBA" id="ARBA00008874"/>
    </source>
</evidence>
<evidence type="ECO:0000256" key="4">
    <source>
        <dbReference type="ARBA" id="ARBA00022840"/>
    </source>
</evidence>
<proteinExistence type="inferred from homology"/>
<dbReference type="AlphaFoldDB" id="A0A0R3WYG6"/>
<evidence type="ECO:0000313" key="6">
    <source>
        <dbReference type="EMBL" id="VDM27675.1"/>
    </source>
</evidence>
<keyword evidence="3" id="KW-0547">Nucleotide-binding</keyword>
<dbReference type="WBParaSite" id="TTAC_0000580601-mRNA-1">
    <property type="protein sequence ID" value="TTAC_0000580601-mRNA-1"/>
    <property type="gene ID" value="TTAC_0000580601"/>
</dbReference>
<gene>
    <name evidence="6" type="ORF">TTAC_LOCUS5791</name>
</gene>
<dbReference type="Gene3D" id="1.10.510.10">
    <property type="entry name" value="Transferase(Phosphotransferase) domain 1"/>
    <property type="match status" value="1"/>
</dbReference>
<dbReference type="SMART" id="SM00220">
    <property type="entry name" value="S_TKc"/>
    <property type="match status" value="1"/>
</dbReference>
<keyword evidence="4" id="KW-0067">ATP-binding</keyword>
<evidence type="ECO:0000256" key="3">
    <source>
        <dbReference type="ARBA" id="ARBA00022741"/>
    </source>
</evidence>
<keyword evidence="7" id="KW-1185">Reference proteome</keyword>
<reference evidence="8" key="1">
    <citation type="submission" date="2017-02" db="UniProtKB">
        <authorList>
            <consortium name="WormBaseParasite"/>
        </authorList>
    </citation>
    <scope>IDENTIFICATION</scope>
</reference>
<dbReference type="InterPro" id="IPR000719">
    <property type="entry name" value="Prot_kinase_dom"/>
</dbReference>
<dbReference type="SUPFAM" id="SSF56112">
    <property type="entry name" value="Protein kinase-like (PK-like)"/>
    <property type="match status" value="1"/>
</dbReference>
<dbReference type="EC" id="2.7.11.1" evidence="2"/>
<evidence type="ECO:0000313" key="7">
    <source>
        <dbReference type="Proteomes" id="UP000274429"/>
    </source>
</evidence>
<dbReference type="PROSITE" id="PS50011">
    <property type="entry name" value="PROTEIN_KINASE_DOM"/>
    <property type="match status" value="1"/>
</dbReference>
<dbReference type="InterPro" id="IPR011009">
    <property type="entry name" value="Kinase-like_dom_sf"/>
</dbReference>
<name>A0A0R3WYG6_HYDTA</name>
<protein>
    <recommendedName>
        <fullName evidence="2">non-specific serine/threonine protein kinase</fullName>
        <ecNumber evidence="2">2.7.11.1</ecNumber>
    </recommendedName>
</protein>
<evidence type="ECO:0000259" key="5">
    <source>
        <dbReference type="PROSITE" id="PS50011"/>
    </source>
</evidence>
<reference evidence="6 7" key="2">
    <citation type="submission" date="2018-11" db="EMBL/GenBank/DDBJ databases">
        <authorList>
            <consortium name="Pathogen Informatics"/>
        </authorList>
    </citation>
    <scope>NUCLEOTIDE SEQUENCE [LARGE SCALE GENOMIC DNA]</scope>
</reference>
<accession>A0A0R3WYG6</accession>
<dbReference type="PROSITE" id="PS00108">
    <property type="entry name" value="PROTEIN_KINASE_ST"/>
    <property type="match status" value="1"/>
</dbReference>
<feature type="domain" description="Protein kinase" evidence="5">
    <location>
        <begin position="1"/>
        <end position="125"/>
    </location>
</feature>
<dbReference type="STRING" id="6205.A0A0R3WYG6"/>
<dbReference type="InterPro" id="IPR051931">
    <property type="entry name" value="PAK3-like"/>
</dbReference>
<dbReference type="InterPro" id="IPR008271">
    <property type="entry name" value="Ser/Thr_kinase_AS"/>
</dbReference>
<comment type="similarity">
    <text evidence="1">Belongs to the protein kinase superfamily. STE Ser/Thr protein kinase family. STE20 subfamily.</text>
</comment>
<dbReference type="Proteomes" id="UP000274429">
    <property type="component" value="Unassembled WGS sequence"/>
</dbReference>
<dbReference type="GO" id="GO:0004674">
    <property type="term" value="F:protein serine/threonine kinase activity"/>
    <property type="evidence" value="ECO:0007669"/>
    <property type="project" value="UniProtKB-EC"/>
</dbReference>
<dbReference type="PANTHER" id="PTHR45832:SF22">
    <property type="entry name" value="SERINE_THREONINE-PROTEIN KINASE SAMKA-RELATED"/>
    <property type="match status" value="1"/>
</dbReference>
<dbReference type="GO" id="GO:0005524">
    <property type="term" value="F:ATP binding"/>
    <property type="evidence" value="ECO:0007669"/>
    <property type="project" value="UniProtKB-KW"/>
</dbReference>
<dbReference type="EMBL" id="UYWX01009081">
    <property type="protein sequence ID" value="VDM27675.1"/>
    <property type="molecule type" value="Genomic_DNA"/>
</dbReference>
<dbReference type="Pfam" id="PF00069">
    <property type="entry name" value="Pkinase"/>
    <property type="match status" value="1"/>
</dbReference>